<organism evidence="1 2">
    <name type="scientific">Ephemerocybe angulata</name>
    <dbReference type="NCBI Taxonomy" id="980116"/>
    <lineage>
        <taxon>Eukaryota</taxon>
        <taxon>Fungi</taxon>
        <taxon>Dikarya</taxon>
        <taxon>Basidiomycota</taxon>
        <taxon>Agaricomycotina</taxon>
        <taxon>Agaricomycetes</taxon>
        <taxon>Agaricomycetidae</taxon>
        <taxon>Agaricales</taxon>
        <taxon>Agaricineae</taxon>
        <taxon>Psathyrellaceae</taxon>
        <taxon>Ephemerocybe</taxon>
    </lineage>
</organism>
<accession>A0A8H6HVH8</accession>
<evidence type="ECO:0000313" key="2">
    <source>
        <dbReference type="Proteomes" id="UP000521943"/>
    </source>
</evidence>
<dbReference type="EMBL" id="JACGCI010000036">
    <property type="protein sequence ID" value="KAF6753975.1"/>
    <property type="molecule type" value="Genomic_DNA"/>
</dbReference>
<comment type="caution">
    <text evidence="1">The sequence shown here is derived from an EMBL/GenBank/DDBJ whole genome shotgun (WGS) entry which is preliminary data.</text>
</comment>
<name>A0A8H6HVH8_9AGAR</name>
<protein>
    <submittedName>
        <fullName evidence="1">Uncharacterized protein</fullName>
    </submittedName>
</protein>
<proteinExistence type="predicted"/>
<keyword evidence="2" id="KW-1185">Reference proteome</keyword>
<gene>
    <name evidence="1" type="ORF">DFP72DRAFT_1068837</name>
</gene>
<dbReference type="AlphaFoldDB" id="A0A8H6HVH8"/>
<dbReference type="Proteomes" id="UP000521943">
    <property type="component" value="Unassembled WGS sequence"/>
</dbReference>
<reference evidence="1 2" key="1">
    <citation type="submission" date="2020-07" db="EMBL/GenBank/DDBJ databases">
        <title>Comparative genomics of pyrophilous fungi reveals a link between fire events and developmental genes.</title>
        <authorList>
            <consortium name="DOE Joint Genome Institute"/>
            <person name="Steindorff A.S."/>
            <person name="Carver A."/>
            <person name="Calhoun S."/>
            <person name="Stillman K."/>
            <person name="Liu H."/>
            <person name="Lipzen A."/>
            <person name="Pangilinan J."/>
            <person name="Labutti K."/>
            <person name="Bruns T.D."/>
            <person name="Grigoriev I.V."/>
        </authorList>
    </citation>
    <scope>NUCLEOTIDE SEQUENCE [LARGE SCALE GENOMIC DNA]</scope>
    <source>
        <strain evidence="1 2">CBS 144469</strain>
    </source>
</reference>
<sequence>MALTTPIVVHWRVHNHTREVLGVKDTPSSFPLFRITLLAQVSHSLKVPFHHQPGQSPGLGSAFAIEPSEDILSTATFVGNKYLKFSRNRRAVLEALLMFYDPVYWNTRTTAALSLEIYEALKTGDDCTNSEMFRSQLEHLANYKLEALLKADITPSATLYAFTFLYADLYAFGIIKERDWDHYRLSTVHRSSSPLQYLQGTQRSQYLGELVANARTGPAPKPAYLLSGTPFQREGLKIDGSGK</sequence>
<evidence type="ECO:0000313" key="1">
    <source>
        <dbReference type="EMBL" id="KAF6753975.1"/>
    </source>
</evidence>